<comment type="caution">
    <text evidence="1">The sequence shown here is derived from an EMBL/GenBank/DDBJ whole genome shotgun (WGS) entry which is preliminary data.</text>
</comment>
<proteinExistence type="predicted"/>
<reference evidence="1 2" key="1">
    <citation type="submission" date="2024-05" db="EMBL/GenBank/DDBJ databases">
        <title>Haplotype-resolved chromosome-level genome assembly of Huyou (Citrus changshanensis).</title>
        <authorList>
            <person name="Miao C."/>
            <person name="Chen W."/>
            <person name="Wu Y."/>
            <person name="Wang L."/>
            <person name="Zhao S."/>
            <person name="Grierson D."/>
            <person name="Xu C."/>
            <person name="Chen K."/>
        </authorList>
    </citation>
    <scope>NUCLEOTIDE SEQUENCE [LARGE SCALE GENOMIC DNA]</scope>
    <source>
        <strain evidence="1">01-14</strain>
        <tissue evidence="1">Leaf</tissue>
    </source>
</reference>
<sequence>MLSGLCKWEVPVPRYGLLSFGLKVVANQSFEGLFALPVAFGSTSPCTVQRKNEPLFLTLIPCGAKKKQ</sequence>
<evidence type="ECO:0000313" key="2">
    <source>
        <dbReference type="Proteomes" id="UP001428341"/>
    </source>
</evidence>
<accession>A0AAP0QIZ3</accession>
<name>A0AAP0QIZ3_9ROSI</name>
<gene>
    <name evidence="1" type="ORF">WN944_004800</name>
</gene>
<dbReference type="Proteomes" id="UP001428341">
    <property type="component" value="Unassembled WGS sequence"/>
</dbReference>
<organism evidence="1 2">
    <name type="scientific">Citrus x changshan-huyou</name>
    <dbReference type="NCBI Taxonomy" id="2935761"/>
    <lineage>
        <taxon>Eukaryota</taxon>
        <taxon>Viridiplantae</taxon>
        <taxon>Streptophyta</taxon>
        <taxon>Embryophyta</taxon>
        <taxon>Tracheophyta</taxon>
        <taxon>Spermatophyta</taxon>
        <taxon>Magnoliopsida</taxon>
        <taxon>eudicotyledons</taxon>
        <taxon>Gunneridae</taxon>
        <taxon>Pentapetalae</taxon>
        <taxon>rosids</taxon>
        <taxon>malvids</taxon>
        <taxon>Sapindales</taxon>
        <taxon>Rutaceae</taxon>
        <taxon>Aurantioideae</taxon>
        <taxon>Citrus</taxon>
    </lineage>
</organism>
<dbReference type="EMBL" id="JBCGBO010000006">
    <property type="protein sequence ID" value="KAK9194098.1"/>
    <property type="molecule type" value="Genomic_DNA"/>
</dbReference>
<protein>
    <submittedName>
        <fullName evidence="1">Uncharacterized protein</fullName>
    </submittedName>
</protein>
<dbReference type="AlphaFoldDB" id="A0AAP0QIZ3"/>
<evidence type="ECO:0000313" key="1">
    <source>
        <dbReference type="EMBL" id="KAK9194098.1"/>
    </source>
</evidence>
<keyword evidence="2" id="KW-1185">Reference proteome</keyword>